<gene>
    <name evidence="3" type="ORF">KARMA_2531</name>
</gene>
<keyword evidence="1" id="KW-0233">DNA recombination</keyword>
<evidence type="ECO:0000259" key="2">
    <source>
        <dbReference type="PROSITE" id="PS51898"/>
    </source>
</evidence>
<dbReference type="SUPFAM" id="SSF56349">
    <property type="entry name" value="DNA breaking-rejoining enzymes"/>
    <property type="match status" value="1"/>
</dbReference>
<proteinExistence type="predicted"/>
<dbReference type="RefSeq" id="WP_072706940.1">
    <property type="nucleotide sequence ID" value="NZ_FMJB01000055.1"/>
</dbReference>
<dbReference type="InterPro" id="IPR002104">
    <property type="entry name" value="Integrase_catalytic"/>
</dbReference>
<dbReference type="AlphaFoldDB" id="A0A1M4N2V8"/>
<dbReference type="PROSITE" id="PS51898">
    <property type="entry name" value="TYR_RECOMBINASE"/>
    <property type="match status" value="1"/>
</dbReference>
<dbReference type="GO" id="GO:0015074">
    <property type="term" value="P:DNA integration"/>
    <property type="evidence" value="ECO:0007669"/>
    <property type="project" value="InterPro"/>
</dbReference>
<dbReference type="InterPro" id="IPR013762">
    <property type="entry name" value="Integrase-like_cat_sf"/>
</dbReference>
<reference evidence="4" key="1">
    <citation type="submission" date="2016-09" db="EMBL/GenBank/DDBJ databases">
        <authorList>
            <person name="Wibberg D."/>
        </authorList>
    </citation>
    <scope>NUCLEOTIDE SEQUENCE [LARGE SCALE GENOMIC DNA]</scope>
</reference>
<dbReference type="GO" id="GO:0003677">
    <property type="term" value="F:DNA binding"/>
    <property type="evidence" value="ECO:0007669"/>
    <property type="project" value="InterPro"/>
</dbReference>
<evidence type="ECO:0000313" key="3">
    <source>
        <dbReference type="EMBL" id="SCM68314.1"/>
    </source>
</evidence>
<dbReference type="EMBL" id="FMJB01000055">
    <property type="protein sequence ID" value="SCM68314.1"/>
    <property type="molecule type" value="Genomic_DNA"/>
</dbReference>
<dbReference type="InterPro" id="IPR011010">
    <property type="entry name" value="DNA_brk_join_enz"/>
</dbReference>
<sequence>MNQTSKAVEPNFALRGNLRRTAHGIEFDINDGTWRLRLHGNREVVRISSVKPFVDAQLYQSIQSVFAVIVETRTAGSAVVMFDRFRGFLRQNSSDGKYPLNFIDTEDIAAWVSNGQTGTSLSHMRSILGIWEKLRVPGLTKEALELMRRVLNPPEPTQLPGVKSWDPSEGPYRPVDDEAIKIALDAAFNARRISVFHYALMRMFRAIGARPDQVASMKVEDVHQEGDRWYLRIPQAKQRGSDWRVSFMPWKPISQGFANVLALYIQTEIRPRVSVHSKIEVCPLFPDPRTRILNKELSCHAKPLSIKDFYKEAMEIIHAMSPITGERIFGTPKRDRHTFLTHLAMNGCTAEEIATNAGHTKVASCTPYVDASIDHFQRMENLLGAAFVPIADRFVGNVVPREKDAHAEDAIIDEAATGVGSCSDGGCNAIETGAAPLACYSCRKFRAWADAPHADLLDMLIAQQERLRSLGHDAIAETTTSTIIAISDLLERIRLERAHD</sequence>
<evidence type="ECO:0000256" key="1">
    <source>
        <dbReference type="ARBA" id="ARBA00023172"/>
    </source>
</evidence>
<feature type="domain" description="Tyr recombinase" evidence="2">
    <location>
        <begin position="170"/>
        <end position="381"/>
    </location>
</feature>
<accession>A0A1M4N2V8</accession>
<dbReference type="Gene3D" id="1.10.443.10">
    <property type="entry name" value="Intergrase catalytic core"/>
    <property type="match status" value="1"/>
</dbReference>
<name>A0A1M4N2V8_9RHOB</name>
<dbReference type="CDD" id="cd00397">
    <property type="entry name" value="DNA_BRE_C"/>
    <property type="match status" value="1"/>
</dbReference>
<organism evidence="3 4">
    <name type="scientific">Donghicola eburneus</name>
    <dbReference type="NCBI Taxonomy" id="393278"/>
    <lineage>
        <taxon>Bacteria</taxon>
        <taxon>Pseudomonadati</taxon>
        <taxon>Pseudomonadota</taxon>
        <taxon>Alphaproteobacteria</taxon>
        <taxon>Rhodobacterales</taxon>
        <taxon>Roseobacteraceae</taxon>
        <taxon>Donghicola</taxon>
    </lineage>
</organism>
<dbReference type="GO" id="GO:0006310">
    <property type="term" value="P:DNA recombination"/>
    <property type="evidence" value="ECO:0007669"/>
    <property type="project" value="UniProtKB-KW"/>
</dbReference>
<keyword evidence="4" id="KW-1185">Reference proteome</keyword>
<dbReference type="Proteomes" id="UP000184085">
    <property type="component" value="Unassembled WGS sequence"/>
</dbReference>
<evidence type="ECO:0000313" key="4">
    <source>
        <dbReference type="Proteomes" id="UP000184085"/>
    </source>
</evidence>
<protein>
    <recommendedName>
        <fullName evidence="2">Tyr recombinase domain-containing protein</fullName>
    </recommendedName>
</protein>